<dbReference type="AlphaFoldDB" id="A0AAJ7XJX5"/>
<dbReference type="Gene3D" id="3.30.1200.10">
    <property type="entry name" value="YggU-like"/>
    <property type="match status" value="1"/>
</dbReference>
<name>A0AAJ7XJX5_PETMA</name>
<reference evidence="4" key="1">
    <citation type="submission" date="2025-08" db="UniProtKB">
        <authorList>
            <consortium name="RefSeq"/>
        </authorList>
    </citation>
    <scope>IDENTIFICATION</scope>
    <source>
        <tissue evidence="4">Sperm</tissue>
    </source>
</reference>
<feature type="region of interest" description="Disordered" evidence="2">
    <location>
        <begin position="27"/>
        <end position="60"/>
    </location>
</feature>
<dbReference type="PANTHER" id="PTHR13420:SF7">
    <property type="entry name" value="UPF0235 PROTEIN C15ORF40"/>
    <property type="match status" value="1"/>
</dbReference>
<evidence type="ECO:0000256" key="2">
    <source>
        <dbReference type="SAM" id="MobiDB-lite"/>
    </source>
</evidence>
<evidence type="ECO:0000313" key="3">
    <source>
        <dbReference type="Proteomes" id="UP001318040"/>
    </source>
</evidence>
<evidence type="ECO:0000313" key="4">
    <source>
        <dbReference type="RefSeq" id="XP_032837080.1"/>
    </source>
</evidence>
<dbReference type="SUPFAM" id="SSF69786">
    <property type="entry name" value="YggU-like"/>
    <property type="match status" value="1"/>
</dbReference>
<dbReference type="KEGG" id="pmrn:116958532"/>
<gene>
    <name evidence="4" type="primary">C79H15orf40</name>
</gene>
<sequence length="158" mass="16059">MLLLRSLLASSSLARPSRFRLEMPRAKRTNPHGAMPPAEAAAAAAAAASQGPSGPVSLNADGSVSIRVHAKPGAKQSVVTAVEDEPGGSVSVSVSAAPMDGAANSELLRFLAAALGVRRGDLALDKGARSRQKVVRLAAGRLAPDAVHQRLQSALGNT</sequence>
<dbReference type="RefSeq" id="XP_032837080.1">
    <property type="nucleotide sequence ID" value="XM_032981189.1"/>
</dbReference>
<dbReference type="CTD" id="116958532"/>
<evidence type="ECO:0000256" key="1">
    <source>
        <dbReference type="ARBA" id="ARBA00010364"/>
    </source>
</evidence>
<dbReference type="NCBIfam" id="TIGR00251">
    <property type="entry name" value="DUF167 family protein"/>
    <property type="match status" value="1"/>
</dbReference>
<dbReference type="InterPro" id="IPR036591">
    <property type="entry name" value="YggU-like_sf"/>
</dbReference>
<keyword evidence="3" id="KW-1185">Reference proteome</keyword>
<dbReference type="SMART" id="SM01152">
    <property type="entry name" value="DUF167"/>
    <property type="match status" value="1"/>
</dbReference>
<organism evidence="3 4">
    <name type="scientific">Petromyzon marinus</name>
    <name type="common">Sea lamprey</name>
    <dbReference type="NCBI Taxonomy" id="7757"/>
    <lineage>
        <taxon>Eukaryota</taxon>
        <taxon>Metazoa</taxon>
        <taxon>Chordata</taxon>
        <taxon>Craniata</taxon>
        <taxon>Vertebrata</taxon>
        <taxon>Cyclostomata</taxon>
        <taxon>Hyperoartia</taxon>
        <taxon>Petromyzontiformes</taxon>
        <taxon>Petromyzontidae</taxon>
        <taxon>Petromyzon</taxon>
    </lineage>
</organism>
<dbReference type="Proteomes" id="UP001318040">
    <property type="component" value="Chromosome 79"/>
</dbReference>
<protein>
    <submittedName>
        <fullName evidence="4">UPF0235 protein C15orf40 homolog</fullName>
    </submittedName>
</protein>
<dbReference type="GO" id="GO:0005737">
    <property type="term" value="C:cytoplasm"/>
    <property type="evidence" value="ECO:0007669"/>
    <property type="project" value="TreeGrafter"/>
</dbReference>
<dbReference type="PANTHER" id="PTHR13420">
    <property type="entry name" value="UPF0235 PROTEIN C15ORF40"/>
    <property type="match status" value="1"/>
</dbReference>
<comment type="similarity">
    <text evidence="1">Belongs to the UPF0235 family.</text>
</comment>
<accession>A0AAJ7XJX5</accession>
<feature type="compositionally biased region" description="Low complexity" evidence="2">
    <location>
        <begin position="38"/>
        <end position="48"/>
    </location>
</feature>
<dbReference type="Pfam" id="PF02594">
    <property type="entry name" value="DUF167"/>
    <property type="match status" value="1"/>
</dbReference>
<dbReference type="InterPro" id="IPR003746">
    <property type="entry name" value="DUF167"/>
</dbReference>
<proteinExistence type="inferred from homology"/>
<dbReference type="HAMAP" id="MF_00634">
    <property type="entry name" value="UPF0235"/>
    <property type="match status" value="1"/>
</dbReference>